<keyword evidence="2" id="KW-1185">Reference proteome</keyword>
<dbReference type="RefSeq" id="WP_130357666.1">
    <property type="nucleotide sequence ID" value="NZ_SGXC01000001.1"/>
</dbReference>
<dbReference type="OrthoDB" id="9794183at2"/>
<protein>
    <recommendedName>
        <fullName evidence="3">Mannose-6-phosphate isomerase-like protein (Cupin superfamily)</fullName>
    </recommendedName>
</protein>
<gene>
    <name evidence="1" type="ORF">EV675_2636</name>
</gene>
<dbReference type="Proteomes" id="UP000292445">
    <property type="component" value="Unassembled WGS sequence"/>
</dbReference>
<accession>A0A4Q7NN11</accession>
<comment type="caution">
    <text evidence="1">The sequence shown here is derived from an EMBL/GenBank/DDBJ whole genome shotgun (WGS) entry which is preliminary data.</text>
</comment>
<reference evidence="1 2" key="1">
    <citation type="submission" date="2019-02" db="EMBL/GenBank/DDBJ databases">
        <title>Genomic Encyclopedia of Type Strains, Phase IV (KMG-IV): sequencing the most valuable type-strain genomes for metagenomic binning, comparative biology and taxonomic classification.</title>
        <authorList>
            <person name="Goeker M."/>
        </authorList>
    </citation>
    <scope>NUCLEOTIDE SEQUENCE [LARGE SCALE GENOMIC DNA]</scope>
    <source>
        <strain evidence="1 2">K24</strain>
    </source>
</reference>
<dbReference type="InterPro" id="IPR011051">
    <property type="entry name" value="RmlC_Cupin_sf"/>
</dbReference>
<dbReference type="SUPFAM" id="SSF51182">
    <property type="entry name" value="RmlC-like cupins"/>
    <property type="match status" value="1"/>
</dbReference>
<organism evidence="1 2">
    <name type="scientific">Pigmentiphaga kullae</name>
    <dbReference type="NCBI Taxonomy" id="151784"/>
    <lineage>
        <taxon>Bacteria</taxon>
        <taxon>Pseudomonadati</taxon>
        <taxon>Pseudomonadota</taxon>
        <taxon>Betaproteobacteria</taxon>
        <taxon>Burkholderiales</taxon>
        <taxon>Alcaligenaceae</taxon>
        <taxon>Pigmentiphaga</taxon>
    </lineage>
</organism>
<proteinExistence type="predicted"/>
<dbReference type="EMBL" id="SGXC01000001">
    <property type="protein sequence ID" value="RZS86589.1"/>
    <property type="molecule type" value="Genomic_DNA"/>
</dbReference>
<dbReference type="Gene3D" id="2.60.120.10">
    <property type="entry name" value="Jelly Rolls"/>
    <property type="match status" value="1"/>
</dbReference>
<evidence type="ECO:0000313" key="2">
    <source>
        <dbReference type="Proteomes" id="UP000292445"/>
    </source>
</evidence>
<dbReference type="AlphaFoldDB" id="A0A4Q7NN11"/>
<dbReference type="InterPro" id="IPR014710">
    <property type="entry name" value="RmlC-like_jellyroll"/>
</dbReference>
<evidence type="ECO:0000313" key="1">
    <source>
        <dbReference type="EMBL" id="RZS86589.1"/>
    </source>
</evidence>
<sequence length="190" mass="21388">MAKTTKEFVTYWGPSIADWGNGPDKRFVIERDEELLKNGTDGGRKMEKISLNDIFTEDVVTGVDMQNGFLPLVLFANEDLIIEVANCDCEQGGWHRNMGADEWAFQYKGSRTIRSETGPVTINEGEMTVIPRGVAHQNVGHGPNIEITIYSKKPLVRLCPTEPERARERMRIKDGKPLVPPVTLDQPFDE</sequence>
<name>A0A4Q7NN11_9BURK</name>
<evidence type="ECO:0008006" key="3">
    <source>
        <dbReference type="Google" id="ProtNLM"/>
    </source>
</evidence>